<dbReference type="Proteomes" id="UP001201262">
    <property type="component" value="Unassembled WGS sequence"/>
</dbReference>
<dbReference type="GeneID" id="70239681"/>
<name>A0AAD4KTV9_9EURO</name>
<protein>
    <submittedName>
        <fullName evidence="2">Uncharacterized protein</fullName>
    </submittedName>
</protein>
<comment type="caution">
    <text evidence="2">The sequence shown here is derived from an EMBL/GenBank/DDBJ whole genome shotgun (WGS) entry which is preliminary data.</text>
</comment>
<evidence type="ECO:0000313" key="2">
    <source>
        <dbReference type="EMBL" id="KAH8700768.1"/>
    </source>
</evidence>
<gene>
    <name evidence="2" type="ORF">BGW36DRAFT_135409</name>
</gene>
<feature type="region of interest" description="Disordered" evidence="1">
    <location>
        <begin position="149"/>
        <end position="224"/>
    </location>
</feature>
<proteinExistence type="predicted"/>
<sequence length="224" mass="25419">MMNPLRSASRRSGYALSSLSPWRTSYKIGLSHSQAHGRFRSTTTSTASDALPRIAQTSLWTSIIPRFIRDRFRAPSSPSSTKSASQEWNPATFYIVIFLLIGSQAIQMLLLRKDYENYNRKTDAKIRLLNEVIQRVKNGENVDVEKLLGTGEESKEREWEEEIEEEDSIWHQKARKDSAPESAGNTSKENKSVENVKEHNKGRPQEPILKTGAMSNIGGKGRFY</sequence>
<organism evidence="2 3">
    <name type="scientific">Talaromyces proteolyticus</name>
    <dbReference type="NCBI Taxonomy" id="1131652"/>
    <lineage>
        <taxon>Eukaryota</taxon>
        <taxon>Fungi</taxon>
        <taxon>Dikarya</taxon>
        <taxon>Ascomycota</taxon>
        <taxon>Pezizomycotina</taxon>
        <taxon>Eurotiomycetes</taxon>
        <taxon>Eurotiomycetidae</taxon>
        <taxon>Eurotiales</taxon>
        <taxon>Trichocomaceae</taxon>
        <taxon>Talaromyces</taxon>
        <taxon>Talaromyces sect. Bacilispori</taxon>
    </lineage>
</organism>
<reference evidence="2" key="1">
    <citation type="submission" date="2021-12" db="EMBL/GenBank/DDBJ databases">
        <title>Convergent genome expansion in fungi linked to evolution of root-endophyte symbiosis.</title>
        <authorList>
            <consortium name="DOE Joint Genome Institute"/>
            <person name="Ke Y.-H."/>
            <person name="Bonito G."/>
            <person name="Liao H.-L."/>
            <person name="Looney B."/>
            <person name="Rojas-Flechas A."/>
            <person name="Nash J."/>
            <person name="Hameed K."/>
            <person name="Schadt C."/>
            <person name="Martin F."/>
            <person name="Crous P.W."/>
            <person name="Miettinen O."/>
            <person name="Magnuson J.K."/>
            <person name="Labbe J."/>
            <person name="Jacobson D."/>
            <person name="Doktycz M.J."/>
            <person name="Veneault-Fourrey C."/>
            <person name="Kuo A."/>
            <person name="Mondo S."/>
            <person name="Calhoun S."/>
            <person name="Riley R."/>
            <person name="Ohm R."/>
            <person name="LaButti K."/>
            <person name="Andreopoulos B."/>
            <person name="Pangilinan J."/>
            <person name="Nolan M."/>
            <person name="Tritt A."/>
            <person name="Clum A."/>
            <person name="Lipzen A."/>
            <person name="Daum C."/>
            <person name="Barry K."/>
            <person name="Grigoriev I.V."/>
            <person name="Vilgalys R."/>
        </authorList>
    </citation>
    <scope>NUCLEOTIDE SEQUENCE</scope>
    <source>
        <strain evidence="2">PMI_201</strain>
    </source>
</reference>
<feature type="compositionally biased region" description="Basic and acidic residues" evidence="1">
    <location>
        <begin position="149"/>
        <end position="158"/>
    </location>
</feature>
<dbReference type="RefSeq" id="XP_046074474.1">
    <property type="nucleotide sequence ID" value="XM_046209394.1"/>
</dbReference>
<dbReference type="InterPro" id="IPR035213">
    <property type="entry name" value="DUF5321"/>
</dbReference>
<evidence type="ECO:0000256" key="1">
    <source>
        <dbReference type="SAM" id="MobiDB-lite"/>
    </source>
</evidence>
<dbReference type="AlphaFoldDB" id="A0AAD4KTV9"/>
<evidence type="ECO:0000313" key="3">
    <source>
        <dbReference type="Proteomes" id="UP001201262"/>
    </source>
</evidence>
<dbReference type="Pfam" id="PF17254">
    <property type="entry name" value="DUF5321"/>
    <property type="match status" value="1"/>
</dbReference>
<accession>A0AAD4KTV9</accession>
<keyword evidence="3" id="KW-1185">Reference proteome</keyword>
<dbReference type="EMBL" id="JAJTJA010000004">
    <property type="protein sequence ID" value="KAH8700768.1"/>
    <property type="molecule type" value="Genomic_DNA"/>
</dbReference>
<feature type="compositionally biased region" description="Basic and acidic residues" evidence="1">
    <location>
        <begin position="188"/>
        <end position="204"/>
    </location>
</feature>